<feature type="region of interest" description="Disordered" evidence="3">
    <location>
        <begin position="754"/>
        <end position="773"/>
    </location>
</feature>
<sequence length="779" mass="88370">MQRERLTVSAVESYDLEDDTVRFECAVDGPPDATERTWPVTLRFYDDRTFRFELETVPEVRAERTYPEYDESALETSVDIEATERDGSLYLETDVLTVVVGLDEWSFRVDNEDGTVFEEQREDLDVFGEDRVAPLGGVQEKINHNPRRMAETGTGFRLRPDEKFYGVGEQFVEFDRRGRTIEAWHEEPLGTETQRAYKNIPFHISTDGYGFLVDTTARVTYDFGAESTASGTVAVDDDQFAFVFFYGPSLKDIVRQYTAFTGRPERPPKWSFGTWMSRLGYESRAELEAVADRLREEEIPCDVLHLDPFWMPPGESCTLEWDTDQFPDPEGMMAELRERNFRLSLWEHPHVPVGTDAFLEGARNGYFVTDGSGKPYVMDHTCQGDYRGSLVDFTNPDAVKWWKDKHRRLLEMGVAVFKTDYGEYVPEDAVFANGKSGRLMHNLYPYLYNRAVYETVGEVNGDEEALVWGRAAWTGSQKFPMHWGGDPQTSWNGMAAALRGGLSASLSGIAFWSHDIGGFRGTPSDDLYVRWAQFGLLSSNSRCHGTTPREPWAFGEEALDIFRTYARLRYRLLPYLYTYAEIAARTGLPEVRPLVLEYQDDPRTHRLDTEYLVGEDLLVAPVFEPETTRDVYLPRGEWRHLWDGERYEGEQTVAIDAPLEIMPVFVRAGSVLPQREPTQFVEPGTPDELTLRVTLEDGAASGRYYDESADELVTISGEIRDGSLYLEVPPLSTDRLAIEVVDAPTVSDVVVDGESLSRTDGDPDPGEWTDAGVSLNAVL</sequence>
<keyword evidence="2" id="KW-0326">Glycosidase</keyword>
<dbReference type="InterPro" id="IPR048395">
    <property type="entry name" value="Glyco_hydro_31_C"/>
</dbReference>
<dbReference type="CDD" id="cd06593">
    <property type="entry name" value="GH31_xylosidase_YicI"/>
    <property type="match status" value="1"/>
</dbReference>
<dbReference type="AlphaFoldDB" id="A0A9E7N6K8"/>
<dbReference type="SUPFAM" id="SSF74650">
    <property type="entry name" value="Galactose mutarotase-like"/>
    <property type="match status" value="1"/>
</dbReference>
<dbReference type="Gene3D" id="2.60.40.1760">
    <property type="entry name" value="glycosyl hydrolase (family 31)"/>
    <property type="match status" value="1"/>
</dbReference>
<dbReference type="InterPro" id="IPR011013">
    <property type="entry name" value="Gal_mutarotase_sf_dom"/>
</dbReference>
<feature type="domain" description="Glycoside hydrolase family 31 TIM barrel" evidence="4">
    <location>
        <begin position="265"/>
        <end position="578"/>
    </location>
</feature>
<dbReference type="Pfam" id="PF21365">
    <property type="entry name" value="Glyco_hydro_31_3rd"/>
    <property type="match status" value="1"/>
</dbReference>
<accession>A0A9E7N6K8</accession>
<dbReference type="Proteomes" id="UP001056855">
    <property type="component" value="Chromosome"/>
</dbReference>
<evidence type="ECO:0000259" key="5">
    <source>
        <dbReference type="Pfam" id="PF13802"/>
    </source>
</evidence>
<dbReference type="GO" id="GO:0004553">
    <property type="term" value="F:hydrolase activity, hydrolyzing O-glycosyl compounds"/>
    <property type="evidence" value="ECO:0007669"/>
    <property type="project" value="InterPro"/>
</dbReference>
<reference evidence="7" key="1">
    <citation type="submission" date="2022-06" db="EMBL/GenBank/DDBJ databases">
        <title>Diverse halophilic archaea isolated from saline environments.</title>
        <authorList>
            <person name="Cui H.-L."/>
        </authorList>
    </citation>
    <scope>NUCLEOTIDE SEQUENCE</scope>
    <source>
        <strain evidence="7">WLHS1</strain>
    </source>
</reference>
<dbReference type="GO" id="GO:0005975">
    <property type="term" value="P:carbohydrate metabolic process"/>
    <property type="evidence" value="ECO:0007669"/>
    <property type="project" value="InterPro"/>
</dbReference>
<evidence type="ECO:0000256" key="2">
    <source>
        <dbReference type="RuleBase" id="RU361185"/>
    </source>
</evidence>
<dbReference type="CDD" id="cd14752">
    <property type="entry name" value="GH31_N"/>
    <property type="match status" value="1"/>
</dbReference>
<feature type="domain" description="Glycoside hydrolase family 31 N-terminal" evidence="5">
    <location>
        <begin position="39"/>
        <end position="222"/>
    </location>
</feature>
<dbReference type="InterPro" id="IPR025887">
    <property type="entry name" value="Glyco_hydro_31_N_dom"/>
</dbReference>
<dbReference type="Gene3D" id="2.60.40.1180">
    <property type="entry name" value="Golgi alpha-mannosidase II"/>
    <property type="match status" value="1"/>
</dbReference>
<gene>
    <name evidence="7" type="ORF">NGM29_12830</name>
</gene>
<comment type="similarity">
    <text evidence="1 2">Belongs to the glycosyl hydrolase 31 family.</text>
</comment>
<dbReference type="Pfam" id="PF01055">
    <property type="entry name" value="Glyco_hydro_31_2nd"/>
    <property type="match status" value="1"/>
</dbReference>
<dbReference type="Pfam" id="PF13802">
    <property type="entry name" value="Gal_mutarotas_2"/>
    <property type="match status" value="1"/>
</dbReference>
<proteinExistence type="inferred from homology"/>
<dbReference type="GeneID" id="73290946"/>
<name>A0A9E7N6K8_9EURY</name>
<evidence type="ECO:0000259" key="4">
    <source>
        <dbReference type="Pfam" id="PF01055"/>
    </source>
</evidence>
<dbReference type="PANTHER" id="PTHR43863:SF2">
    <property type="entry name" value="MALTASE-GLUCOAMYLASE"/>
    <property type="match status" value="1"/>
</dbReference>
<dbReference type="InterPro" id="IPR013780">
    <property type="entry name" value="Glyco_hydro_b"/>
</dbReference>
<evidence type="ECO:0000259" key="6">
    <source>
        <dbReference type="Pfam" id="PF21365"/>
    </source>
</evidence>
<dbReference type="SUPFAM" id="SSF51011">
    <property type="entry name" value="Glycosyl hydrolase domain"/>
    <property type="match status" value="1"/>
</dbReference>
<dbReference type="EMBL" id="CP100355">
    <property type="protein sequence ID" value="UTF52664.1"/>
    <property type="molecule type" value="Genomic_DNA"/>
</dbReference>
<dbReference type="RefSeq" id="WP_254156666.1">
    <property type="nucleotide sequence ID" value="NZ_CP100355.1"/>
</dbReference>
<dbReference type="GO" id="GO:0030246">
    <property type="term" value="F:carbohydrate binding"/>
    <property type="evidence" value="ECO:0007669"/>
    <property type="project" value="InterPro"/>
</dbReference>
<evidence type="ECO:0000313" key="7">
    <source>
        <dbReference type="EMBL" id="UTF52664.1"/>
    </source>
</evidence>
<dbReference type="KEGG" id="sawl:NGM29_12830"/>
<feature type="domain" description="Glycosyl hydrolase family 31 C-terminal" evidence="6">
    <location>
        <begin position="587"/>
        <end position="672"/>
    </location>
</feature>
<evidence type="ECO:0000256" key="1">
    <source>
        <dbReference type="ARBA" id="ARBA00007806"/>
    </source>
</evidence>
<dbReference type="PANTHER" id="PTHR43863">
    <property type="entry name" value="HYDROLASE, PUTATIVE (AFU_ORTHOLOGUE AFUA_1G03140)-RELATED"/>
    <property type="match status" value="1"/>
</dbReference>
<dbReference type="InterPro" id="IPR000322">
    <property type="entry name" value="Glyco_hydro_31_TIM"/>
</dbReference>
<keyword evidence="8" id="KW-1185">Reference proteome</keyword>
<keyword evidence="2 7" id="KW-0378">Hydrolase</keyword>
<evidence type="ECO:0000313" key="8">
    <source>
        <dbReference type="Proteomes" id="UP001056855"/>
    </source>
</evidence>
<organism evidence="7 8">
    <name type="scientific">Natronosalvus rutilus</name>
    <dbReference type="NCBI Taxonomy" id="2953753"/>
    <lineage>
        <taxon>Archaea</taxon>
        <taxon>Methanobacteriati</taxon>
        <taxon>Methanobacteriota</taxon>
        <taxon>Stenosarchaea group</taxon>
        <taxon>Halobacteria</taxon>
        <taxon>Halobacteriales</taxon>
        <taxon>Natrialbaceae</taxon>
        <taxon>Natronosalvus</taxon>
    </lineage>
</organism>
<evidence type="ECO:0000256" key="3">
    <source>
        <dbReference type="SAM" id="MobiDB-lite"/>
    </source>
</evidence>
<dbReference type="SUPFAM" id="SSF51445">
    <property type="entry name" value="(Trans)glycosidases"/>
    <property type="match status" value="1"/>
</dbReference>
<protein>
    <submittedName>
        <fullName evidence="7">Glycoside hydrolase family 31 protein</fullName>
    </submittedName>
</protein>
<dbReference type="InterPro" id="IPR051816">
    <property type="entry name" value="Glycosyl_Hydrolase_31"/>
</dbReference>
<dbReference type="Gene3D" id="3.20.20.80">
    <property type="entry name" value="Glycosidases"/>
    <property type="match status" value="1"/>
</dbReference>
<dbReference type="InterPro" id="IPR017853">
    <property type="entry name" value="GH"/>
</dbReference>